<comment type="caution">
    <text evidence="1">The sequence shown here is derived from an EMBL/GenBank/DDBJ whole genome shotgun (WGS) entry which is preliminary data.</text>
</comment>
<proteinExistence type="predicted"/>
<organism evidence="1 2">
    <name type="scientific">Rotaria sordida</name>
    <dbReference type="NCBI Taxonomy" id="392033"/>
    <lineage>
        <taxon>Eukaryota</taxon>
        <taxon>Metazoa</taxon>
        <taxon>Spiralia</taxon>
        <taxon>Gnathifera</taxon>
        <taxon>Rotifera</taxon>
        <taxon>Eurotatoria</taxon>
        <taxon>Bdelloidea</taxon>
        <taxon>Philodinida</taxon>
        <taxon>Philodinidae</taxon>
        <taxon>Rotaria</taxon>
    </lineage>
</organism>
<accession>A0A819ZKS3</accession>
<protein>
    <submittedName>
        <fullName evidence="1">Uncharacterized protein</fullName>
    </submittedName>
</protein>
<dbReference type="AlphaFoldDB" id="A0A819ZKS3"/>
<name>A0A819ZKS3_9BILA</name>
<reference evidence="1" key="1">
    <citation type="submission" date="2021-02" db="EMBL/GenBank/DDBJ databases">
        <authorList>
            <person name="Nowell W R."/>
        </authorList>
    </citation>
    <scope>NUCLEOTIDE SEQUENCE</scope>
</reference>
<sequence length="168" mass="19381">LLSKLDENVFQSMINTNKTTDHQIHPPQESSASVMSDSWKQYFLERLEKYLLKTRNRHGGYLLHQIEQELKFIDGSQILSNLHNNNIPTDPLTIGGQLVDWLPESMSIVIDFPNSLDGRNLPDYPSFIFDLFDMVIDTFDMQRQYLSPSMAIFHLIIQLIAKKGDGIQ</sequence>
<evidence type="ECO:0000313" key="2">
    <source>
        <dbReference type="Proteomes" id="UP000663874"/>
    </source>
</evidence>
<evidence type="ECO:0000313" key="1">
    <source>
        <dbReference type="EMBL" id="CAF4178696.1"/>
    </source>
</evidence>
<dbReference type="Proteomes" id="UP000663874">
    <property type="component" value="Unassembled WGS sequence"/>
</dbReference>
<feature type="non-terminal residue" evidence="1">
    <location>
        <position position="1"/>
    </location>
</feature>
<dbReference type="EMBL" id="CAJOBE010014478">
    <property type="protein sequence ID" value="CAF4178696.1"/>
    <property type="molecule type" value="Genomic_DNA"/>
</dbReference>
<gene>
    <name evidence="1" type="ORF">FNK824_LOCUS35098</name>
</gene>